<dbReference type="InterPro" id="IPR036019">
    <property type="entry name" value="MscL_channel"/>
</dbReference>
<dbReference type="EMBL" id="CP070496">
    <property type="protein sequence ID" value="QSB04511.1"/>
    <property type="molecule type" value="Genomic_DNA"/>
</dbReference>
<dbReference type="PANTHER" id="PTHR30266:SF2">
    <property type="entry name" value="LARGE-CONDUCTANCE MECHANOSENSITIVE CHANNEL"/>
    <property type="match status" value="1"/>
</dbReference>
<dbReference type="GO" id="GO:0008381">
    <property type="term" value="F:mechanosensitive monoatomic ion channel activity"/>
    <property type="evidence" value="ECO:0007669"/>
    <property type="project" value="InterPro"/>
</dbReference>
<dbReference type="PANTHER" id="PTHR30266">
    <property type="entry name" value="MECHANOSENSITIVE CHANNEL MSCL"/>
    <property type="match status" value="1"/>
</dbReference>
<evidence type="ECO:0000256" key="3">
    <source>
        <dbReference type="ARBA" id="ARBA00022475"/>
    </source>
</evidence>
<comment type="subcellular location">
    <subcellularLocation>
        <location evidence="1">Membrane</location>
        <topology evidence="1">Multi-pass membrane protein</topology>
    </subcellularLocation>
</comment>
<evidence type="ECO:0000256" key="1">
    <source>
        <dbReference type="ARBA" id="ARBA00004141"/>
    </source>
</evidence>
<evidence type="ECO:0000256" key="2">
    <source>
        <dbReference type="ARBA" id="ARBA00022448"/>
    </source>
</evidence>
<dbReference type="GO" id="GO:0016020">
    <property type="term" value="C:membrane"/>
    <property type="evidence" value="ECO:0007669"/>
    <property type="project" value="UniProtKB-SubCell"/>
</dbReference>
<evidence type="ECO:0000256" key="8">
    <source>
        <dbReference type="ARBA" id="ARBA00023303"/>
    </source>
</evidence>
<dbReference type="PRINTS" id="PR01264">
    <property type="entry name" value="MECHCHANNEL"/>
</dbReference>
<organism evidence="10 11">
    <name type="scientific">Natronoglycomyces albus</name>
    <dbReference type="NCBI Taxonomy" id="2811108"/>
    <lineage>
        <taxon>Bacteria</taxon>
        <taxon>Bacillati</taxon>
        <taxon>Actinomycetota</taxon>
        <taxon>Actinomycetes</taxon>
        <taxon>Glycomycetales</taxon>
        <taxon>Glycomycetaceae</taxon>
        <taxon>Natronoglycomyces</taxon>
    </lineage>
</organism>
<keyword evidence="3" id="KW-1003">Cell membrane</keyword>
<keyword evidence="8" id="KW-0407">Ion channel</keyword>
<evidence type="ECO:0000256" key="7">
    <source>
        <dbReference type="ARBA" id="ARBA00023136"/>
    </source>
</evidence>
<dbReference type="InterPro" id="IPR001185">
    <property type="entry name" value="MS_channel"/>
</dbReference>
<evidence type="ECO:0000256" key="4">
    <source>
        <dbReference type="ARBA" id="ARBA00022692"/>
    </source>
</evidence>
<dbReference type="SUPFAM" id="SSF81330">
    <property type="entry name" value="Gated mechanosensitive channel"/>
    <property type="match status" value="1"/>
</dbReference>
<protein>
    <submittedName>
        <fullName evidence="10">MscL family protein</fullName>
    </submittedName>
</protein>
<evidence type="ECO:0000256" key="6">
    <source>
        <dbReference type="ARBA" id="ARBA00023065"/>
    </source>
</evidence>
<sequence length="131" mass="13784">MLKGFKEFLLRGNVIELAVAVVMGSALTALVATFGTAFLEPLIVLVTGGDEVGGEFAINGVVFPYAVFINGLLVFAMTAAAVYFVIVVPANKLAARFSKPKAAQVDEQILLLREIRDSLRAGQNPADGSNG</sequence>
<keyword evidence="11" id="KW-1185">Reference proteome</keyword>
<evidence type="ECO:0000313" key="10">
    <source>
        <dbReference type="EMBL" id="QSB04511.1"/>
    </source>
</evidence>
<dbReference type="InterPro" id="IPR037673">
    <property type="entry name" value="MSC/AndL"/>
</dbReference>
<keyword evidence="2" id="KW-0813">Transport</keyword>
<feature type="transmembrane region" description="Helical" evidence="9">
    <location>
        <begin position="65"/>
        <end position="90"/>
    </location>
</feature>
<reference evidence="10" key="1">
    <citation type="submission" date="2021-02" db="EMBL/GenBank/DDBJ databases">
        <title>Natronoglycomyces albus gen. nov., sp. nov, a haloalkaliphilic actinobacterium from a soda solonchak soil.</title>
        <authorList>
            <person name="Sorokin D.Y."/>
            <person name="Khijniak T.V."/>
            <person name="Zakharycheva A.P."/>
            <person name="Boueva O.V."/>
            <person name="Ariskina E.V."/>
            <person name="Hahnke R.L."/>
            <person name="Bunk B."/>
            <person name="Sproer C."/>
            <person name="Schumann P."/>
            <person name="Evtushenko L.I."/>
            <person name="Kublanov I.V."/>
        </authorList>
    </citation>
    <scope>NUCLEOTIDE SEQUENCE</scope>
    <source>
        <strain evidence="10">DSM 106290</strain>
    </source>
</reference>
<dbReference type="AlphaFoldDB" id="A0A895XF89"/>
<feature type="transmembrane region" description="Helical" evidence="9">
    <location>
        <begin position="12"/>
        <end position="39"/>
    </location>
</feature>
<dbReference type="Gene3D" id="1.10.1200.120">
    <property type="entry name" value="Large-conductance mechanosensitive channel, MscL, domain 1"/>
    <property type="match status" value="1"/>
</dbReference>
<keyword evidence="7 9" id="KW-0472">Membrane</keyword>
<dbReference type="Proteomes" id="UP000662939">
    <property type="component" value="Chromosome"/>
</dbReference>
<keyword evidence="5 9" id="KW-1133">Transmembrane helix</keyword>
<proteinExistence type="predicted"/>
<keyword evidence="4 9" id="KW-0812">Transmembrane</keyword>
<dbReference type="Pfam" id="PF01741">
    <property type="entry name" value="MscL"/>
    <property type="match status" value="1"/>
</dbReference>
<dbReference type="RefSeq" id="WP_213170510.1">
    <property type="nucleotide sequence ID" value="NZ_CP070496.1"/>
</dbReference>
<evidence type="ECO:0000313" key="11">
    <source>
        <dbReference type="Proteomes" id="UP000662939"/>
    </source>
</evidence>
<evidence type="ECO:0000256" key="5">
    <source>
        <dbReference type="ARBA" id="ARBA00022989"/>
    </source>
</evidence>
<keyword evidence="6" id="KW-0406">Ion transport</keyword>
<dbReference type="KEGG" id="nav:JQS30_12105"/>
<name>A0A895XF89_9ACTN</name>
<evidence type="ECO:0000256" key="9">
    <source>
        <dbReference type="SAM" id="Phobius"/>
    </source>
</evidence>
<accession>A0A895XF89</accession>
<gene>
    <name evidence="10" type="ORF">JQS30_12105</name>
</gene>